<dbReference type="Gene3D" id="3.20.20.370">
    <property type="entry name" value="Glycoside hydrolase/deacetylase"/>
    <property type="match status" value="1"/>
</dbReference>
<keyword evidence="3" id="KW-1185">Reference proteome</keyword>
<dbReference type="CDD" id="cd10963">
    <property type="entry name" value="CE4_RC0012_like"/>
    <property type="match status" value="1"/>
</dbReference>
<feature type="chain" id="PRO_5002886576" description="Polysaccharide deacetylase" evidence="1">
    <location>
        <begin position="33"/>
        <end position="325"/>
    </location>
</feature>
<dbReference type="InterPro" id="IPR011330">
    <property type="entry name" value="Glyco_hydro/deAcase_b/a-brl"/>
</dbReference>
<dbReference type="OrthoDB" id="1331280at2"/>
<dbReference type="eggNOG" id="COG0726">
    <property type="taxonomic scope" value="Bacteria"/>
</dbReference>
<sequence>MKTKRVFLINPFNSAVLLAVLLFFLIASPAVAADKISGYKSIFHVCRDEAGNLQLAIRQFILDGVTYLLLVNPRSLQTSIVPASTTTSASAGEADAAAHSPFSTALERLTAQPRLQNAGLTHGESSKNGLFLSVDLCPSKKPFEREMFTVVADLAGKTGGPVPVAVAITGYWLAHHQGEMEWLKGEMAGGRLAITWVNHSHSHPYDPKKPFNLNFLLTPTVDFEQEVLSTEMALLENGLLPSIFFRFPGLVADGRLLKKLRQLSLIPVGSDAWLAKGETPTNGSIVLVHGNGNEPQGIRKLLPLLRSDNPPRLLPLQDAVAGSAP</sequence>
<evidence type="ECO:0000313" key="3">
    <source>
        <dbReference type="Proteomes" id="UP000007721"/>
    </source>
</evidence>
<protein>
    <recommendedName>
        <fullName evidence="4">Polysaccharide deacetylase</fullName>
    </recommendedName>
</protein>
<accession>B9M2D7</accession>
<name>B9M2D7_GEODF</name>
<gene>
    <name evidence="2" type="ordered locus">Geob_0954</name>
</gene>
<dbReference type="GO" id="GO:0005975">
    <property type="term" value="P:carbohydrate metabolic process"/>
    <property type="evidence" value="ECO:0007669"/>
    <property type="project" value="InterPro"/>
</dbReference>
<reference evidence="2 3" key="1">
    <citation type="submission" date="2009-01" db="EMBL/GenBank/DDBJ databases">
        <title>Complete sequence of Geobacter sp. FRC-32.</title>
        <authorList>
            <consortium name="US DOE Joint Genome Institute"/>
            <person name="Lucas S."/>
            <person name="Copeland A."/>
            <person name="Lapidus A."/>
            <person name="Glavina del Rio T."/>
            <person name="Dalin E."/>
            <person name="Tice H."/>
            <person name="Bruce D."/>
            <person name="Goodwin L."/>
            <person name="Pitluck S."/>
            <person name="Saunders E."/>
            <person name="Brettin T."/>
            <person name="Detter J.C."/>
            <person name="Han C."/>
            <person name="Larimer F."/>
            <person name="Land M."/>
            <person name="Hauser L."/>
            <person name="Kyrpides N."/>
            <person name="Ovchinnikova G."/>
            <person name="Kostka J."/>
            <person name="Richardson P."/>
        </authorList>
    </citation>
    <scope>NUCLEOTIDE SEQUENCE [LARGE SCALE GENOMIC DNA]</scope>
    <source>
        <strain evidence="3">DSM 22248 / JCM 15807 / FRC-32</strain>
    </source>
</reference>
<dbReference type="STRING" id="316067.Geob_0954"/>
<evidence type="ECO:0008006" key="4">
    <source>
        <dbReference type="Google" id="ProtNLM"/>
    </source>
</evidence>
<keyword evidence="1" id="KW-0732">Signal</keyword>
<dbReference type="RefSeq" id="WP_012646045.1">
    <property type="nucleotide sequence ID" value="NC_011979.1"/>
</dbReference>
<organism evidence="2 3">
    <name type="scientific">Geotalea daltonii (strain DSM 22248 / JCM 15807 / FRC-32)</name>
    <name type="common">Geobacter daltonii</name>
    <dbReference type="NCBI Taxonomy" id="316067"/>
    <lineage>
        <taxon>Bacteria</taxon>
        <taxon>Pseudomonadati</taxon>
        <taxon>Thermodesulfobacteriota</taxon>
        <taxon>Desulfuromonadia</taxon>
        <taxon>Geobacterales</taxon>
        <taxon>Geobacteraceae</taxon>
        <taxon>Geotalea</taxon>
    </lineage>
</organism>
<dbReference type="EMBL" id="CP001390">
    <property type="protein sequence ID" value="ACM19316.1"/>
    <property type="molecule type" value="Genomic_DNA"/>
</dbReference>
<dbReference type="SUPFAM" id="SSF88713">
    <property type="entry name" value="Glycoside hydrolase/deacetylase"/>
    <property type="match status" value="1"/>
</dbReference>
<feature type="signal peptide" evidence="1">
    <location>
        <begin position="1"/>
        <end position="32"/>
    </location>
</feature>
<dbReference type="HOGENOM" id="CLU_078784_0_0_7"/>
<evidence type="ECO:0000313" key="2">
    <source>
        <dbReference type="EMBL" id="ACM19316.1"/>
    </source>
</evidence>
<evidence type="ECO:0000256" key="1">
    <source>
        <dbReference type="SAM" id="SignalP"/>
    </source>
</evidence>
<dbReference type="AlphaFoldDB" id="B9M2D7"/>
<proteinExistence type="predicted"/>
<dbReference type="Proteomes" id="UP000007721">
    <property type="component" value="Chromosome"/>
</dbReference>
<dbReference type="KEGG" id="geo:Geob_0954"/>